<dbReference type="PANTHER" id="PTHR43808:SF31">
    <property type="entry name" value="N-ACETYL-L-CITRULLINE DEACETYLASE"/>
    <property type="match status" value="1"/>
</dbReference>
<feature type="binding site" evidence="4">
    <location>
        <position position="82"/>
    </location>
    <ligand>
        <name>Co(2+)</name>
        <dbReference type="ChEBI" id="CHEBI:48828"/>
    </ligand>
</feature>
<dbReference type="SUPFAM" id="SSF53187">
    <property type="entry name" value="Zn-dependent exopeptidases"/>
    <property type="match status" value="1"/>
</dbReference>
<dbReference type="InterPro" id="IPR036264">
    <property type="entry name" value="Bact_exopeptidase_dim_dom"/>
</dbReference>
<keyword evidence="4" id="KW-0028">Amino-acid biosynthesis</keyword>
<dbReference type="SUPFAM" id="SSF55031">
    <property type="entry name" value="Bacterial exopeptidase dimerisation domain"/>
    <property type="match status" value="1"/>
</dbReference>
<sequence>MTVAFNKTQGLSAPTVQQVKKHLTALVSFDTSNPPRNIKASGIIEYLQSQLPSATVEVMNYGDGSINVLATKGQPQYLFNYHIDTVPVTDGWNSDPFTLIENDNKLYGLGACDIKGAAACMLACIENGVEDYAVLFSSDEEHGNSLCIRSFLEKEHAYKGIIVAEPTQAKAVLAHRGIITATAIFSAESGHSSEPRALSENSNHQAAQWMYKAIDWAKSQLSESFEDLNGTCFNIGKLEGGIKPNIIAPNTEVKFGLRPLPGCDVEGTLDDLLDHSGLSLEQVAVGFKAPALPTKNGYEKNKQLAMELELPLGGAVNFWTEAALFSEAGFSALVFGPGSIQQAHTPNEWVAIDQLEAVLATYWRILNHG</sequence>
<keyword evidence="3 4" id="KW-0170">Cobalt</keyword>
<feature type="binding site" evidence="4">
    <location>
        <position position="113"/>
    </location>
    <ligand>
        <name>Co(2+)</name>
        <dbReference type="ChEBI" id="CHEBI:48828"/>
    </ligand>
</feature>
<name>A0ABP3CEN3_9GAMM</name>
<evidence type="ECO:0000256" key="1">
    <source>
        <dbReference type="ARBA" id="ARBA00022723"/>
    </source>
</evidence>
<comment type="pathway">
    <text evidence="4">Amino-acid biosynthesis; L-arginine biosynthesis.</text>
</comment>
<dbReference type="EMBL" id="BAAAFM010000001">
    <property type="protein sequence ID" value="GAA0201414.1"/>
    <property type="molecule type" value="Genomic_DNA"/>
</dbReference>
<proteinExistence type="inferred from homology"/>
<evidence type="ECO:0000313" key="7">
    <source>
        <dbReference type="Proteomes" id="UP001501221"/>
    </source>
</evidence>
<dbReference type="PANTHER" id="PTHR43808">
    <property type="entry name" value="ACETYLORNITHINE DEACETYLASE"/>
    <property type="match status" value="1"/>
</dbReference>
<comment type="caution">
    <text evidence="6">The sequence shown here is derived from an EMBL/GenBank/DDBJ whole genome shotgun (WGS) entry which is preliminary data.</text>
</comment>
<feature type="domain" description="Peptidase M20 dimerisation" evidence="5">
    <location>
        <begin position="174"/>
        <end position="274"/>
    </location>
</feature>
<keyword evidence="2 4" id="KW-0378">Hydrolase</keyword>
<feature type="binding site" evidence="4">
    <location>
        <position position="165"/>
    </location>
    <ligand>
        <name>Co(2+)</name>
        <dbReference type="ChEBI" id="CHEBI:48828"/>
    </ligand>
</feature>
<evidence type="ECO:0000256" key="4">
    <source>
        <dbReference type="HAMAP-Rule" id="MF_02236"/>
    </source>
</evidence>
<dbReference type="NCBIfam" id="NF006439">
    <property type="entry name" value="PRK08737.1"/>
    <property type="match status" value="1"/>
</dbReference>
<dbReference type="InterPro" id="IPR011650">
    <property type="entry name" value="Peptidase_M20_dimer"/>
</dbReference>
<dbReference type="InterPro" id="IPR043697">
    <property type="entry name" value="ACDase_ArgE'-like"/>
</dbReference>
<dbReference type="Pfam" id="PF07687">
    <property type="entry name" value="M20_dimer"/>
    <property type="match status" value="1"/>
</dbReference>
<accession>A0ABP3CEN3</accession>
<evidence type="ECO:0000256" key="3">
    <source>
        <dbReference type="ARBA" id="ARBA00023285"/>
    </source>
</evidence>
<evidence type="ECO:0000313" key="6">
    <source>
        <dbReference type="EMBL" id="GAA0201414.1"/>
    </source>
</evidence>
<gene>
    <name evidence="4" type="primary">argE'</name>
    <name evidence="6" type="ORF">GCM10009123_05900</name>
</gene>
<feature type="active site" description="Proton donor/acceptor" evidence="4">
    <location>
        <position position="140"/>
    </location>
</feature>
<dbReference type="RefSeq" id="WP_343986287.1">
    <property type="nucleotide sequence ID" value="NZ_BAAAFM010000001.1"/>
</dbReference>
<keyword evidence="7" id="KW-1185">Reference proteome</keyword>
<protein>
    <recommendedName>
        <fullName evidence="4">N-acetyl-L-citrulline deacetylase</fullName>
        <shortName evidence="4">ACDase</shortName>
        <shortName evidence="4">Acetylcitrulline deacetylase</shortName>
        <ecNumber evidence="4">3.5.1.-</ecNumber>
    </recommendedName>
</protein>
<dbReference type="InterPro" id="IPR050072">
    <property type="entry name" value="Peptidase_M20A"/>
</dbReference>
<organism evidence="6 7">
    <name type="scientific">Kangiella japonica</name>
    <dbReference type="NCBI Taxonomy" id="647384"/>
    <lineage>
        <taxon>Bacteria</taxon>
        <taxon>Pseudomonadati</taxon>
        <taxon>Pseudomonadota</taxon>
        <taxon>Gammaproteobacteria</taxon>
        <taxon>Kangiellales</taxon>
        <taxon>Kangiellaceae</taxon>
        <taxon>Kangiella</taxon>
    </lineage>
</organism>
<dbReference type="InterPro" id="IPR002933">
    <property type="entry name" value="Peptidase_M20"/>
</dbReference>
<reference evidence="7" key="1">
    <citation type="journal article" date="2019" name="Int. J. Syst. Evol. Microbiol.">
        <title>The Global Catalogue of Microorganisms (GCM) 10K type strain sequencing project: providing services to taxonomists for standard genome sequencing and annotation.</title>
        <authorList>
            <consortium name="The Broad Institute Genomics Platform"/>
            <consortium name="The Broad Institute Genome Sequencing Center for Infectious Disease"/>
            <person name="Wu L."/>
            <person name="Ma J."/>
        </authorList>
    </citation>
    <scope>NUCLEOTIDE SEQUENCE [LARGE SCALE GENOMIC DNA]</scope>
    <source>
        <strain evidence="7">JCM 16211</strain>
    </source>
</reference>
<keyword evidence="1 4" id="KW-0479">Metal-binding</keyword>
<dbReference type="Gene3D" id="3.30.70.360">
    <property type="match status" value="1"/>
</dbReference>
<evidence type="ECO:0000256" key="2">
    <source>
        <dbReference type="ARBA" id="ARBA00022801"/>
    </source>
</evidence>
<dbReference type="EC" id="3.5.1.-" evidence="4"/>
<evidence type="ECO:0000259" key="5">
    <source>
        <dbReference type="Pfam" id="PF07687"/>
    </source>
</evidence>
<comment type="catalytic activity">
    <reaction evidence="4">
        <text>N(2)-acetyl-L-citrulline + H2O = L-citrulline + acetate</text>
        <dbReference type="Rhea" id="RHEA:61092"/>
        <dbReference type="ChEBI" id="CHEBI:15377"/>
        <dbReference type="ChEBI" id="CHEBI:30089"/>
        <dbReference type="ChEBI" id="CHEBI:57743"/>
        <dbReference type="ChEBI" id="CHEBI:58765"/>
    </reaction>
</comment>
<dbReference type="Pfam" id="PF01546">
    <property type="entry name" value="Peptidase_M20"/>
    <property type="match status" value="1"/>
</dbReference>
<dbReference type="HAMAP" id="MF_02236">
    <property type="entry name" value="ACDase"/>
    <property type="match status" value="1"/>
</dbReference>
<dbReference type="Proteomes" id="UP001501221">
    <property type="component" value="Unassembled WGS sequence"/>
</dbReference>
<dbReference type="Gene3D" id="3.40.630.10">
    <property type="entry name" value="Zn peptidases"/>
    <property type="match status" value="1"/>
</dbReference>
<comment type="cofactor">
    <cofactor evidence="4">
        <name>Co(2+)</name>
        <dbReference type="ChEBI" id="CHEBI:48828"/>
    </cofactor>
    <text evidence="4">Binds 1 Co(2+) ion per subunit.</text>
</comment>
<comment type="function">
    <text evidence="4">Catalyzes the deacetylation of N-acetyl-L-citrulline to produce L-citrulline. This is a step in an alternative arginine biosynthesis pathway.</text>
</comment>
<comment type="similarity">
    <text evidence="4">Belongs to the peptidase M20A family. N-acetylcitrulline deacetylase subfamily.</text>
</comment>
<keyword evidence="4" id="KW-0055">Arginine biosynthesis</keyword>